<dbReference type="Proteomes" id="UP000248925">
    <property type="component" value="Unassembled WGS sequence"/>
</dbReference>
<dbReference type="InterPro" id="IPR005498">
    <property type="entry name" value="T4SS_VirB10/TraB/TrbI"/>
</dbReference>
<dbReference type="RefSeq" id="WP_111160813.1">
    <property type="nucleotide sequence ID" value="NZ_PCDP01000035.1"/>
</dbReference>
<sequence>MPDHDYHSEMDADEAASSRLVEPKRGLATGAIVIFLVVGSVALLAMPLLLNRSGSVSDSQSVPDGQFLPSRSDQLNLTPPPPKKEAAVTPPPAPVAEVRVAPAMEDPDAQRRREEEEARRRAEAEEAANYAKLQDRYRSPMIVSGVGAAEPVPGLGEKKPEDPAKSPATFQATNPNDQFLASRSAGATDVAKAEKNLRIDALVPQGTILRGVLETAVQTDLPGMVRAVTTEDVWSFDGRRILIPAGSRLIGEYNAGVTEGQTRAFIAWTRLLRADGVSLSLGSIGTDELGRSGIGGDVNNHYLKRFGPAVLLSAISAGGQILAASDVSQNINQGPITTSTYDPVSHATTSTTSYPRNQVGSDMVAKGAAAAAQSFTQLAGEALKTSLAIPPTISINQGAAVAIFVRRDLDFSDLYPDPVREKLKELKRGGYRYGK</sequence>
<feature type="compositionally biased region" description="Basic and acidic residues" evidence="7">
    <location>
        <begin position="108"/>
        <end position="124"/>
    </location>
</feature>
<protein>
    <submittedName>
        <fullName evidence="9">Conjugal transfer protein</fullName>
    </submittedName>
</protein>
<evidence type="ECO:0000256" key="7">
    <source>
        <dbReference type="SAM" id="MobiDB-lite"/>
    </source>
</evidence>
<dbReference type="GO" id="GO:0005886">
    <property type="term" value="C:plasma membrane"/>
    <property type="evidence" value="ECO:0007669"/>
    <property type="project" value="UniProtKB-SubCell"/>
</dbReference>
<dbReference type="NCBIfam" id="NF038091">
    <property type="entry name" value="T4SS_VirB10"/>
    <property type="match status" value="1"/>
</dbReference>
<evidence type="ECO:0000313" key="9">
    <source>
        <dbReference type="EMBL" id="PZM13962.1"/>
    </source>
</evidence>
<dbReference type="EMBL" id="PCDP01000035">
    <property type="protein sequence ID" value="PZM13962.1"/>
    <property type="molecule type" value="Genomic_DNA"/>
</dbReference>
<evidence type="ECO:0000256" key="1">
    <source>
        <dbReference type="ARBA" id="ARBA00004162"/>
    </source>
</evidence>
<keyword evidence="6 8" id="KW-0472">Membrane</keyword>
<evidence type="ECO:0000256" key="4">
    <source>
        <dbReference type="ARBA" id="ARBA00022692"/>
    </source>
</evidence>
<keyword evidence="5 8" id="KW-1133">Transmembrane helix</keyword>
<dbReference type="Pfam" id="PF03743">
    <property type="entry name" value="TrbI"/>
    <property type="match status" value="1"/>
</dbReference>
<dbReference type="InterPro" id="IPR047695">
    <property type="entry name" value="T4SS_VirB10/PtlG"/>
</dbReference>
<gene>
    <name evidence="9" type="ORF">CPY51_14000</name>
</gene>
<evidence type="ECO:0000256" key="5">
    <source>
        <dbReference type="ARBA" id="ARBA00022989"/>
    </source>
</evidence>
<accession>A0A2W4CMC2</accession>
<comment type="caution">
    <text evidence="9">The sequence shown here is derived from an EMBL/GenBank/DDBJ whole genome shotgun (WGS) entry which is preliminary data.</text>
</comment>
<keyword evidence="10" id="KW-1185">Reference proteome</keyword>
<evidence type="ECO:0000256" key="6">
    <source>
        <dbReference type="ARBA" id="ARBA00023136"/>
    </source>
</evidence>
<evidence type="ECO:0000256" key="3">
    <source>
        <dbReference type="ARBA" id="ARBA00022475"/>
    </source>
</evidence>
<evidence type="ECO:0000313" key="10">
    <source>
        <dbReference type="Proteomes" id="UP000248925"/>
    </source>
</evidence>
<proteinExistence type="inferred from homology"/>
<evidence type="ECO:0000256" key="2">
    <source>
        <dbReference type="ARBA" id="ARBA00010265"/>
    </source>
</evidence>
<feature type="compositionally biased region" description="Polar residues" evidence="7">
    <location>
        <begin position="54"/>
        <end position="77"/>
    </location>
</feature>
<dbReference type="CDD" id="cd16429">
    <property type="entry name" value="VirB10"/>
    <property type="match status" value="1"/>
</dbReference>
<organism evidence="9 10">
    <name type="scientific">Rhizobium tubonense</name>
    <dbReference type="NCBI Taxonomy" id="484088"/>
    <lineage>
        <taxon>Bacteria</taxon>
        <taxon>Pseudomonadati</taxon>
        <taxon>Pseudomonadota</taxon>
        <taxon>Alphaproteobacteria</taxon>
        <taxon>Hyphomicrobiales</taxon>
        <taxon>Rhizobiaceae</taxon>
        <taxon>Rhizobium/Agrobacterium group</taxon>
        <taxon>Rhizobium</taxon>
    </lineage>
</organism>
<feature type="region of interest" description="Disordered" evidence="7">
    <location>
        <begin position="54"/>
        <end position="127"/>
    </location>
</feature>
<comment type="subcellular location">
    <subcellularLocation>
        <location evidence="1">Cell membrane</location>
        <topology evidence="1">Single-pass membrane protein</topology>
    </subcellularLocation>
</comment>
<feature type="transmembrane region" description="Helical" evidence="8">
    <location>
        <begin position="27"/>
        <end position="50"/>
    </location>
</feature>
<comment type="similarity">
    <text evidence="2">Belongs to the TrbI/VirB10 family.</text>
</comment>
<dbReference type="AlphaFoldDB" id="A0A2W4CMC2"/>
<reference evidence="9 10" key="1">
    <citation type="journal article" date="2018" name="Sci. Rep.">
        <title>Rhizobium tumorigenes sp. nov., a novel plant tumorigenic bacterium isolated from cane gall tumors on thornless blackberry.</title>
        <authorList>
            <person name="Kuzmanovi N."/>
            <person name="Smalla K."/>
            <person name="Gronow S."/>
            <person name="PuBawska J."/>
        </authorList>
    </citation>
    <scope>NUCLEOTIDE SEQUENCE [LARGE SCALE GENOMIC DNA]</scope>
    <source>
        <strain evidence="9 10">CCBAU 85046</strain>
    </source>
</reference>
<dbReference type="InterPro" id="IPR042217">
    <property type="entry name" value="T4SS_VirB10/TrbI"/>
</dbReference>
<evidence type="ECO:0000256" key="8">
    <source>
        <dbReference type="SAM" id="Phobius"/>
    </source>
</evidence>
<name>A0A2W4CMC2_9HYPH</name>
<dbReference type="Gene3D" id="2.40.128.260">
    <property type="entry name" value="Type IV secretion system, VirB10/TraB/TrbI"/>
    <property type="match status" value="2"/>
</dbReference>
<feature type="region of interest" description="Disordered" evidence="7">
    <location>
        <begin position="148"/>
        <end position="175"/>
    </location>
</feature>
<keyword evidence="4 8" id="KW-0812">Transmembrane</keyword>
<dbReference type="OrthoDB" id="9807354at2"/>
<keyword evidence="3" id="KW-1003">Cell membrane</keyword>